<evidence type="ECO:0000256" key="3">
    <source>
        <dbReference type="ARBA" id="ARBA00023163"/>
    </source>
</evidence>
<dbReference type="PROSITE" id="PS01124">
    <property type="entry name" value="HTH_ARAC_FAMILY_2"/>
    <property type="match status" value="1"/>
</dbReference>
<proteinExistence type="predicted"/>
<dbReference type="InterPro" id="IPR009057">
    <property type="entry name" value="Homeodomain-like_sf"/>
</dbReference>
<evidence type="ECO:0000256" key="1">
    <source>
        <dbReference type="ARBA" id="ARBA00023015"/>
    </source>
</evidence>
<accession>A0A8J6XQ90</accession>
<dbReference type="SMART" id="SM00342">
    <property type="entry name" value="HTH_ARAC"/>
    <property type="match status" value="1"/>
</dbReference>
<dbReference type="AlphaFoldDB" id="A0A8J6XQ90"/>
<dbReference type="InterPro" id="IPR018060">
    <property type="entry name" value="HTH_AraC"/>
</dbReference>
<protein>
    <submittedName>
        <fullName evidence="5">Helix-turn-helix transcriptional regulator</fullName>
    </submittedName>
</protein>
<keyword evidence="6" id="KW-1185">Reference proteome</keyword>
<dbReference type="SUPFAM" id="SSF51215">
    <property type="entry name" value="Regulatory protein AraC"/>
    <property type="match status" value="1"/>
</dbReference>
<dbReference type="SUPFAM" id="SSF46689">
    <property type="entry name" value="Homeodomain-like"/>
    <property type="match status" value="2"/>
</dbReference>
<comment type="caution">
    <text evidence="5">The sequence shown here is derived from an EMBL/GenBank/DDBJ whole genome shotgun (WGS) entry which is preliminary data.</text>
</comment>
<dbReference type="GO" id="GO:0003700">
    <property type="term" value="F:DNA-binding transcription factor activity"/>
    <property type="evidence" value="ECO:0007669"/>
    <property type="project" value="InterPro"/>
</dbReference>
<keyword evidence="3" id="KW-0804">Transcription</keyword>
<feature type="domain" description="HTH araC/xylS-type" evidence="4">
    <location>
        <begin position="203"/>
        <end position="301"/>
    </location>
</feature>
<dbReference type="Pfam" id="PF12833">
    <property type="entry name" value="HTH_18"/>
    <property type="match status" value="1"/>
</dbReference>
<name>A0A8J6XQ90_9CYAN</name>
<dbReference type="PANTHER" id="PTHR46796:SF6">
    <property type="entry name" value="ARAC SUBFAMILY"/>
    <property type="match status" value="1"/>
</dbReference>
<dbReference type="Gene3D" id="1.10.10.60">
    <property type="entry name" value="Homeodomain-like"/>
    <property type="match status" value="2"/>
</dbReference>
<evidence type="ECO:0000313" key="6">
    <source>
        <dbReference type="Proteomes" id="UP000629098"/>
    </source>
</evidence>
<dbReference type="GO" id="GO:0043565">
    <property type="term" value="F:sequence-specific DNA binding"/>
    <property type="evidence" value="ECO:0007669"/>
    <property type="project" value="InterPro"/>
</dbReference>
<dbReference type="RefSeq" id="WP_190835300.1">
    <property type="nucleotide sequence ID" value="NZ_CAWPPI010000089.1"/>
</dbReference>
<keyword evidence="2" id="KW-0238">DNA-binding</keyword>
<dbReference type="PANTHER" id="PTHR46796">
    <property type="entry name" value="HTH-TYPE TRANSCRIPTIONAL ACTIVATOR RHAS-RELATED"/>
    <property type="match status" value="1"/>
</dbReference>
<dbReference type="InterPro" id="IPR037923">
    <property type="entry name" value="HTH-like"/>
</dbReference>
<reference evidence="5" key="1">
    <citation type="submission" date="2020-09" db="EMBL/GenBank/DDBJ databases">
        <title>Iningainema tapete sp. nov. (Scytonemataceae, Cyanobacteria) from greenhouses in central Florida (USA) produces two types of nodularin with biosynthetic potential for microcystin-LR and anabaenopeptins.</title>
        <authorList>
            <person name="Berthold D.E."/>
            <person name="Lefler F.W."/>
            <person name="Huang I.-S."/>
            <person name="Abdulla H."/>
            <person name="Zimba P.V."/>
            <person name="Laughinghouse H.D. IV."/>
        </authorList>
    </citation>
    <scope>NUCLEOTIDE SEQUENCE</scope>
    <source>
        <strain evidence="5">BLCCT55</strain>
    </source>
</reference>
<keyword evidence="1" id="KW-0805">Transcription regulation</keyword>
<gene>
    <name evidence="5" type="ORF">ICL16_30235</name>
</gene>
<evidence type="ECO:0000259" key="4">
    <source>
        <dbReference type="PROSITE" id="PS01124"/>
    </source>
</evidence>
<sequence length="303" mass="33651">MPQTQPAVVQPKLSPTGVANSLPNAPVLSSGSVCWNNILVEQYQHPKGSRSNELPALSNHWLTFFLGQPARLMQKRDGRIYEAVMQAGEHTVIPAGQPSYWCCNGGIDILHIHLEPTFIAKIAEASDIDASRVEIINSFCGRDPQIQHIAMSLLTELKSPGLMGQLYVETLTNLLAIHLIRQHSAKNVNMQFCVGGLSPSKLQQVIEYIYNYLDQELTLTQLADVAGMSPGYFATLFKESTGVAPHQYVIHKRIEQAKQLLLKGELSISEVAHRVGFCDQGHLTRHMRRLLGVTPKTFLKTHN</sequence>
<organism evidence="5 6">
    <name type="scientific">Iningainema tapete BLCC-T55</name>
    <dbReference type="NCBI Taxonomy" id="2748662"/>
    <lineage>
        <taxon>Bacteria</taxon>
        <taxon>Bacillati</taxon>
        <taxon>Cyanobacteriota</taxon>
        <taxon>Cyanophyceae</taxon>
        <taxon>Nostocales</taxon>
        <taxon>Scytonemataceae</taxon>
        <taxon>Iningainema tapete</taxon>
    </lineage>
</organism>
<evidence type="ECO:0000313" key="5">
    <source>
        <dbReference type="EMBL" id="MBD2776224.1"/>
    </source>
</evidence>
<evidence type="ECO:0000256" key="2">
    <source>
        <dbReference type="ARBA" id="ARBA00023125"/>
    </source>
</evidence>
<dbReference type="Proteomes" id="UP000629098">
    <property type="component" value="Unassembled WGS sequence"/>
</dbReference>
<dbReference type="InterPro" id="IPR050204">
    <property type="entry name" value="AraC_XylS_family_regulators"/>
</dbReference>
<dbReference type="EMBL" id="JACXAE010000089">
    <property type="protein sequence ID" value="MBD2776224.1"/>
    <property type="molecule type" value="Genomic_DNA"/>
</dbReference>